<dbReference type="AlphaFoldDB" id="A0A2M7SCQ4"/>
<sequence length="440" mass="49584">MKKLALITLLVLFAATACAQETKITAAVMDLEAKQGISVADASLLSDYLRTQLVNVGKFTIVTRENMEMILNEQKLQLTGCTSRECVVQVGQVLGVRKMFSGSVGKVGQTYQVDLKVYDVESGQIEKAECEICQKCEIDALYISLRNIASKISGFQVKEEAVPQSAQPAKELQSTLLKTEEITWKKDSSQMIYIPAGEFTMGSPEGEGNPNEHPQHNVYVDAYYINKYEITNGQFSNFLNEWGKDTDENEKTMIYENSLGLKKISGWFKTPQEWKPSPGYEDNPAIDVTWYGAVQYAKWAGKRLPTEAEWEKACRAGSTTKYSFGDEKSRLFEHAWFKENSGEKTHPVGTRLPNIWGIYDMHGNVVEWCVDWYDENYYKSSPYKNPQGPSSPPENGRELHIVRGGSWNGDAGSCRSAYREYGWYYGKSFRCTVSASDVPK</sequence>
<dbReference type="InterPro" id="IPR005532">
    <property type="entry name" value="SUMF_dom"/>
</dbReference>
<organism evidence="3 4">
    <name type="scientific">Candidatus Desantisbacteria bacterium CG_4_10_14_0_8_um_filter_48_22</name>
    <dbReference type="NCBI Taxonomy" id="1974543"/>
    <lineage>
        <taxon>Bacteria</taxon>
        <taxon>Candidatus Desantisiibacteriota</taxon>
    </lineage>
</organism>
<name>A0A2M7SCQ4_9BACT</name>
<dbReference type="SUPFAM" id="SSF56436">
    <property type="entry name" value="C-type lectin-like"/>
    <property type="match status" value="1"/>
</dbReference>
<dbReference type="InterPro" id="IPR016187">
    <property type="entry name" value="CTDL_fold"/>
</dbReference>
<keyword evidence="1" id="KW-0732">Signal</keyword>
<dbReference type="GO" id="GO:0120147">
    <property type="term" value="F:formylglycine-generating oxidase activity"/>
    <property type="evidence" value="ECO:0007669"/>
    <property type="project" value="TreeGrafter"/>
</dbReference>
<dbReference type="PROSITE" id="PS51257">
    <property type="entry name" value="PROKAR_LIPOPROTEIN"/>
    <property type="match status" value="1"/>
</dbReference>
<evidence type="ECO:0000313" key="4">
    <source>
        <dbReference type="Proteomes" id="UP000229307"/>
    </source>
</evidence>
<gene>
    <name evidence="3" type="ORF">COY52_04760</name>
</gene>
<proteinExistence type="predicted"/>
<dbReference type="Gene3D" id="3.40.50.10610">
    <property type="entry name" value="ABC-type transport auxiliary lipoprotein component"/>
    <property type="match status" value="1"/>
</dbReference>
<dbReference type="Proteomes" id="UP000229307">
    <property type="component" value="Unassembled WGS sequence"/>
</dbReference>
<evidence type="ECO:0000313" key="3">
    <source>
        <dbReference type="EMBL" id="PIZ17302.1"/>
    </source>
</evidence>
<dbReference type="InterPro" id="IPR042095">
    <property type="entry name" value="SUMF_sf"/>
</dbReference>
<evidence type="ECO:0000259" key="2">
    <source>
        <dbReference type="Pfam" id="PF03781"/>
    </source>
</evidence>
<accession>A0A2M7SCQ4</accession>
<dbReference type="PANTHER" id="PTHR23150:SF19">
    <property type="entry name" value="FORMYLGLYCINE-GENERATING ENZYME"/>
    <property type="match status" value="1"/>
</dbReference>
<dbReference type="Gene3D" id="3.90.1580.10">
    <property type="entry name" value="paralog of FGE (formylglycine-generating enzyme)"/>
    <property type="match status" value="1"/>
</dbReference>
<comment type="caution">
    <text evidence="3">The sequence shown here is derived from an EMBL/GenBank/DDBJ whole genome shotgun (WGS) entry which is preliminary data.</text>
</comment>
<evidence type="ECO:0000256" key="1">
    <source>
        <dbReference type="SAM" id="SignalP"/>
    </source>
</evidence>
<protein>
    <recommendedName>
        <fullName evidence="2">Sulfatase-modifying factor enzyme-like domain-containing protein</fullName>
    </recommendedName>
</protein>
<reference evidence="4" key="1">
    <citation type="submission" date="2017-09" db="EMBL/GenBank/DDBJ databases">
        <title>Depth-based differentiation of microbial function through sediment-hosted aquifers and enrichment of novel symbionts in the deep terrestrial subsurface.</title>
        <authorList>
            <person name="Probst A.J."/>
            <person name="Ladd B."/>
            <person name="Jarett J.K."/>
            <person name="Geller-Mcgrath D.E."/>
            <person name="Sieber C.M.K."/>
            <person name="Emerson J.B."/>
            <person name="Anantharaman K."/>
            <person name="Thomas B.C."/>
            <person name="Malmstrom R."/>
            <person name="Stieglmeier M."/>
            <person name="Klingl A."/>
            <person name="Woyke T."/>
            <person name="Ryan C.M."/>
            <person name="Banfield J.F."/>
        </authorList>
    </citation>
    <scope>NUCLEOTIDE SEQUENCE [LARGE SCALE GENOMIC DNA]</scope>
</reference>
<dbReference type="GO" id="GO:0030288">
    <property type="term" value="C:outer membrane-bounded periplasmic space"/>
    <property type="evidence" value="ECO:0007669"/>
    <property type="project" value="InterPro"/>
</dbReference>
<dbReference type="Pfam" id="PF03783">
    <property type="entry name" value="CsgG"/>
    <property type="match status" value="1"/>
</dbReference>
<dbReference type="EMBL" id="PFMR01000128">
    <property type="protein sequence ID" value="PIZ17302.1"/>
    <property type="molecule type" value="Genomic_DNA"/>
</dbReference>
<dbReference type="InterPro" id="IPR051043">
    <property type="entry name" value="Sulfatase_Mod_Factor_Kinase"/>
</dbReference>
<dbReference type="PANTHER" id="PTHR23150">
    <property type="entry name" value="SULFATASE MODIFYING FACTOR 1, 2"/>
    <property type="match status" value="1"/>
</dbReference>
<feature type="signal peptide" evidence="1">
    <location>
        <begin position="1"/>
        <end position="19"/>
    </location>
</feature>
<feature type="domain" description="Sulfatase-modifying factor enzyme-like" evidence="2">
    <location>
        <begin position="189"/>
        <end position="419"/>
    </location>
</feature>
<dbReference type="Pfam" id="PF03781">
    <property type="entry name" value="FGE-sulfatase"/>
    <property type="match status" value="1"/>
</dbReference>
<feature type="chain" id="PRO_5014837924" description="Sulfatase-modifying factor enzyme-like domain-containing protein" evidence="1">
    <location>
        <begin position="20"/>
        <end position="440"/>
    </location>
</feature>
<dbReference type="InterPro" id="IPR005534">
    <property type="entry name" value="Curli_assmbl/transp-comp_CsgG"/>
</dbReference>